<feature type="binding site" evidence="4">
    <location>
        <position position="2"/>
    </location>
    <ligand>
        <name>Zn(2+)</name>
        <dbReference type="ChEBI" id="CHEBI:29105"/>
        <label>2</label>
    </ligand>
</feature>
<dbReference type="InterPro" id="IPR001952">
    <property type="entry name" value="Alkaline_phosphatase"/>
</dbReference>
<evidence type="ECO:0000313" key="5">
    <source>
        <dbReference type="EMBL" id="KAL0159332.1"/>
    </source>
</evidence>
<keyword evidence="3" id="KW-0325">Glycoprotein</keyword>
<dbReference type="GO" id="GO:0098552">
    <property type="term" value="C:side of membrane"/>
    <property type="evidence" value="ECO:0007669"/>
    <property type="project" value="UniProtKB-KW"/>
</dbReference>
<feature type="binding site" evidence="4">
    <location>
        <position position="43"/>
    </location>
    <ligand>
        <name>Zn(2+)</name>
        <dbReference type="ChEBI" id="CHEBI:29105"/>
        <label>2</label>
    </ligand>
</feature>
<dbReference type="Gene3D" id="3.40.720.10">
    <property type="entry name" value="Alkaline Phosphatase, subunit A"/>
    <property type="match status" value="1"/>
</dbReference>
<feature type="non-terminal residue" evidence="5">
    <location>
        <position position="50"/>
    </location>
</feature>
<dbReference type="GO" id="GO:0005886">
    <property type="term" value="C:plasma membrane"/>
    <property type="evidence" value="ECO:0007669"/>
    <property type="project" value="UniProtKB-SubCell"/>
</dbReference>
<evidence type="ECO:0000256" key="2">
    <source>
        <dbReference type="ARBA" id="ARBA00012647"/>
    </source>
</evidence>
<feature type="binding site" evidence="4">
    <location>
        <position position="44"/>
    </location>
    <ligand>
        <name>Zn(2+)</name>
        <dbReference type="ChEBI" id="CHEBI:29105"/>
        <label>2</label>
    </ligand>
</feature>
<comment type="cofactor">
    <cofactor evidence="4">
        <name>Zn(2+)</name>
        <dbReference type="ChEBI" id="CHEBI:29105"/>
    </cofactor>
    <text evidence="4">Binds 2 Zn(2+) ions.</text>
</comment>
<keyword evidence="3" id="KW-0449">Lipoprotein</keyword>
<dbReference type="PANTHER" id="PTHR11596">
    <property type="entry name" value="ALKALINE PHOSPHATASE"/>
    <property type="match status" value="1"/>
</dbReference>
<proteinExistence type="predicted"/>
<dbReference type="EC" id="3.1.3.1" evidence="2"/>
<name>A0ABD0NB84_CIRMR</name>
<keyword evidence="6" id="KW-1185">Reference proteome</keyword>
<dbReference type="SUPFAM" id="SSF53649">
    <property type="entry name" value="Alkaline phosphatase-like"/>
    <property type="match status" value="1"/>
</dbReference>
<keyword evidence="3" id="KW-0336">GPI-anchor</keyword>
<dbReference type="Proteomes" id="UP001529510">
    <property type="component" value="Unassembled WGS sequence"/>
</dbReference>
<dbReference type="AlphaFoldDB" id="A0ABD0NB84"/>
<organism evidence="5 6">
    <name type="scientific">Cirrhinus mrigala</name>
    <name type="common">Mrigala</name>
    <dbReference type="NCBI Taxonomy" id="683832"/>
    <lineage>
        <taxon>Eukaryota</taxon>
        <taxon>Metazoa</taxon>
        <taxon>Chordata</taxon>
        <taxon>Craniata</taxon>
        <taxon>Vertebrata</taxon>
        <taxon>Euteleostomi</taxon>
        <taxon>Actinopterygii</taxon>
        <taxon>Neopterygii</taxon>
        <taxon>Teleostei</taxon>
        <taxon>Ostariophysi</taxon>
        <taxon>Cypriniformes</taxon>
        <taxon>Cyprinidae</taxon>
        <taxon>Labeoninae</taxon>
        <taxon>Labeonini</taxon>
        <taxon>Cirrhinus</taxon>
    </lineage>
</organism>
<sequence>IDHGHHDGVAKLALTETIMFDRAIQRASELTSESDTLTVVTADHSHVFTF</sequence>
<comment type="subcellular location">
    <subcellularLocation>
        <location evidence="1">Cell membrane</location>
        <topology evidence="1">Lipid-anchor</topology>
        <topology evidence="1">GPI-anchor</topology>
    </subcellularLocation>
</comment>
<evidence type="ECO:0000256" key="4">
    <source>
        <dbReference type="PIRSR" id="PIRSR601952-2"/>
    </source>
</evidence>
<protein>
    <recommendedName>
        <fullName evidence="2">alkaline phosphatase</fullName>
        <ecNumber evidence="2">3.1.3.1</ecNumber>
    </recommendedName>
</protein>
<evidence type="ECO:0000256" key="3">
    <source>
        <dbReference type="ARBA" id="ARBA00022622"/>
    </source>
</evidence>
<feature type="binding site" evidence="4">
    <location>
        <position position="6"/>
    </location>
    <ligand>
        <name>Zn(2+)</name>
        <dbReference type="ChEBI" id="CHEBI:29105"/>
        <label>2</label>
    </ligand>
</feature>
<comment type="caution">
    <text evidence="5">The sequence shown here is derived from an EMBL/GenBank/DDBJ whole genome shotgun (WGS) entry which is preliminary data.</text>
</comment>
<evidence type="ECO:0000313" key="6">
    <source>
        <dbReference type="Proteomes" id="UP001529510"/>
    </source>
</evidence>
<evidence type="ECO:0000256" key="1">
    <source>
        <dbReference type="ARBA" id="ARBA00004609"/>
    </source>
</evidence>
<keyword evidence="4" id="KW-0862">Zinc</keyword>
<accession>A0ABD0NB84</accession>
<dbReference type="InterPro" id="IPR017850">
    <property type="entry name" value="Alkaline_phosphatase_core_sf"/>
</dbReference>
<keyword evidence="3" id="KW-0472">Membrane</keyword>
<gene>
    <name evidence="5" type="ORF">M9458_043057</name>
</gene>
<dbReference type="EMBL" id="JAMKFB020000022">
    <property type="protein sequence ID" value="KAL0159332.1"/>
    <property type="molecule type" value="Genomic_DNA"/>
</dbReference>
<dbReference type="Pfam" id="PF00245">
    <property type="entry name" value="Alk_phosphatase"/>
    <property type="match status" value="1"/>
</dbReference>
<dbReference type="PANTHER" id="PTHR11596:SF37">
    <property type="entry name" value="ALKALINE PHOSPHATASE"/>
    <property type="match status" value="1"/>
</dbReference>
<dbReference type="GO" id="GO:0004035">
    <property type="term" value="F:alkaline phosphatase activity"/>
    <property type="evidence" value="ECO:0007669"/>
    <property type="project" value="UniProtKB-EC"/>
</dbReference>
<feature type="non-terminal residue" evidence="5">
    <location>
        <position position="1"/>
    </location>
</feature>
<keyword evidence="4" id="KW-0479">Metal-binding</keyword>
<reference evidence="5 6" key="1">
    <citation type="submission" date="2024-05" db="EMBL/GenBank/DDBJ databases">
        <title>Genome sequencing and assembly of Indian major carp, Cirrhinus mrigala (Hamilton, 1822).</title>
        <authorList>
            <person name="Mohindra V."/>
            <person name="Chowdhury L.M."/>
            <person name="Lal K."/>
            <person name="Jena J.K."/>
        </authorList>
    </citation>
    <scope>NUCLEOTIDE SEQUENCE [LARGE SCALE GENOMIC DNA]</scope>
    <source>
        <strain evidence="5">CM1030</strain>
        <tissue evidence="5">Blood</tissue>
    </source>
</reference>